<protein>
    <recommendedName>
        <fullName evidence="1">DeoR-like transcriptional repressor C-terminal sensor domain-containing protein</fullName>
    </recommendedName>
</protein>
<dbReference type="InterPro" id="IPR014036">
    <property type="entry name" value="DeoR-like_C"/>
</dbReference>
<feature type="domain" description="DeoR-like transcriptional repressor C-terminal sensor" evidence="1">
    <location>
        <begin position="14"/>
        <end position="174"/>
    </location>
</feature>
<comment type="caution">
    <text evidence="2">The sequence shown here is derived from an EMBL/GenBank/DDBJ whole genome shotgun (WGS) entry which is preliminary data.</text>
</comment>
<dbReference type="PANTHER" id="PTHR30363:SF44">
    <property type="entry name" value="AGA OPERON TRANSCRIPTIONAL REPRESSOR-RELATED"/>
    <property type="match status" value="1"/>
</dbReference>
<name>X0ZY24_9ZZZZ</name>
<reference evidence="2" key="1">
    <citation type="journal article" date="2014" name="Front. Microbiol.">
        <title>High frequency of phylogenetically diverse reductive dehalogenase-homologous genes in deep subseafloor sedimentary metagenomes.</title>
        <authorList>
            <person name="Kawai M."/>
            <person name="Futagami T."/>
            <person name="Toyoda A."/>
            <person name="Takaki Y."/>
            <person name="Nishi S."/>
            <person name="Hori S."/>
            <person name="Arai W."/>
            <person name="Tsubouchi T."/>
            <person name="Morono Y."/>
            <person name="Uchiyama I."/>
            <person name="Ito T."/>
            <person name="Fujiyama A."/>
            <person name="Inagaki F."/>
            <person name="Takami H."/>
        </authorList>
    </citation>
    <scope>NUCLEOTIDE SEQUENCE</scope>
    <source>
        <strain evidence="2">Expedition CK06-06</strain>
    </source>
</reference>
<sequence length="198" mass="22467">MTTEPLYKTKSYLNVEKKQAIGKTALEFIKNGDTIIFDTGTTTIQIARQVKKRRFNNLTILTNDIKISNELCDMKNVKIFVLGGELRKSLYSLSGTFTVNFLKDLKADKLFLTADAVSKENGVSNVNVEDVPVKKAMIENSACVILVADSTKFDKDVFCRVCGWDKIDKVITDEEVPEKYIEFFNEMNIYHKLSKINS</sequence>
<dbReference type="Gene3D" id="3.40.50.1360">
    <property type="match status" value="1"/>
</dbReference>
<accession>X0ZY24</accession>
<dbReference type="PANTHER" id="PTHR30363">
    <property type="entry name" value="HTH-TYPE TRANSCRIPTIONAL REGULATOR SRLR-RELATED"/>
    <property type="match status" value="1"/>
</dbReference>
<gene>
    <name evidence="2" type="ORF">S01H4_12605</name>
</gene>
<dbReference type="SMART" id="SM01134">
    <property type="entry name" value="DeoRC"/>
    <property type="match status" value="1"/>
</dbReference>
<dbReference type="InterPro" id="IPR037171">
    <property type="entry name" value="NagB/RpiA_transferase-like"/>
</dbReference>
<proteinExistence type="predicted"/>
<dbReference type="InterPro" id="IPR050313">
    <property type="entry name" value="Carb_Metab_HTH_regulators"/>
</dbReference>
<dbReference type="SUPFAM" id="SSF100950">
    <property type="entry name" value="NagB/RpiA/CoA transferase-like"/>
    <property type="match status" value="1"/>
</dbReference>
<dbReference type="AlphaFoldDB" id="X0ZY24"/>
<evidence type="ECO:0000313" key="2">
    <source>
        <dbReference type="EMBL" id="GAG65373.1"/>
    </source>
</evidence>
<dbReference type="Pfam" id="PF00455">
    <property type="entry name" value="DeoRC"/>
    <property type="match status" value="1"/>
</dbReference>
<dbReference type="EMBL" id="BART01005396">
    <property type="protein sequence ID" value="GAG65373.1"/>
    <property type="molecule type" value="Genomic_DNA"/>
</dbReference>
<evidence type="ECO:0000259" key="1">
    <source>
        <dbReference type="Pfam" id="PF00455"/>
    </source>
</evidence>
<organism evidence="2">
    <name type="scientific">marine sediment metagenome</name>
    <dbReference type="NCBI Taxonomy" id="412755"/>
    <lineage>
        <taxon>unclassified sequences</taxon>
        <taxon>metagenomes</taxon>
        <taxon>ecological metagenomes</taxon>
    </lineage>
</organism>